<accession>A0AAD3NY71</accession>
<comment type="function">
    <text evidence="6">Repressor involved in the biosynthesis of the osmoprotectant glycine betaine. It represses transcription of the choline transporter BetT and the genes of BetAB involved in the synthesis of glycine betaine.</text>
</comment>
<evidence type="ECO:0000256" key="1">
    <source>
        <dbReference type="ARBA" id="ARBA00004719"/>
    </source>
</evidence>
<dbReference type="GO" id="GO:0003700">
    <property type="term" value="F:DNA-binding transcription factor activity"/>
    <property type="evidence" value="ECO:0007669"/>
    <property type="project" value="UniProtKB-UniRule"/>
</dbReference>
<evidence type="ECO:0000313" key="11">
    <source>
        <dbReference type="Proteomes" id="UP001143349"/>
    </source>
</evidence>
<dbReference type="HAMAP" id="MF_00768">
    <property type="entry name" value="HTH_type_BetI"/>
    <property type="match status" value="1"/>
</dbReference>
<evidence type="ECO:0000313" key="10">
    <source>
        <dbReference type="EMBL" id="GLK63984.1"/>
    </source>
</evidence>
<evidence type="ECO:0000256" key="6">
    <source>
        <dbReference type="ARBA" id="ARBA00024936"/>
    </source>
</evidence>
<dbReference type="InterPro" id="IPR039538">
    <property type="entry name" value="BetI_C"/>
</dbReference>
<name>A0AAD3NY71_9RHOB</name>
<dbReference type="AlphaFoldDB" id="A0AAD3NY71"/>
<dbReference type="SUPFAM" id="SSF46689">
    <property type="entry name" value="Homeodomain-like"/>
    <property type="match status" value="1"/>
</dbReference>
<dbReference type="Pfam" id="PF00440">
    <property type="entry name" value="TetR_N"/>
    <property type="match status" value="1"/>
</dbReference>
<dbReference type="PANTHER" id="PTHR47506:SF6">
    <property type="entry name" value="HTH-TYPE TRANSCRIPTIONAL REPRESSOR NEMR"/>
    <property type="match status" value="1"/>
</dbReference>
<sequence>MRVFHANFEAERRNGILSMPKVGAEPIRKAALINAAIVTVGRAGSLDVTVAQIAREAGMSSALAHHYFGSKERIFLAAMRHILTQYGLATRAALRGATVPRERLNAIVAASFDSVNFERDTIAAWLNFYALALVEPEAARLLRVYHRRLNSNLMVALRPLAGEGARRITRTLGALIDGLYLRAALSNDANAAVAERMTLDYLEKVLP</sequence>
<dbReference type="NCBIfam" id="TIGR03384">
    <property type="entry name" value="betaine_BetI"/>
    <property type="match status" value="1"/>
</dbReference>
<keyword evidence="11" id="KW-1185">Reference proteome</keyword>
<dbReference type="InterPro" id="IPR009057">
    <property type="entry name" value="Homeodomain-like_sf"/>
</dbReference>
<comment type="caution">
    <text evidence="10">The sequence shown here is derived from an EMBL/GenBank/DDBJ whole genome shotgun (WGS) entry which is preliminary data.</text>
</comment>
<dbReference type="InterPro" id="IPR017757">
    <property type="entry name" value="Tscrpt_rep_BetI"/>
</dbReference>
<dbReference type="Proteomes" id="UP001143349">
    <property type="component" value="Unassembled WGS sequence"/>
</dbReference>
<evidence type="ECO:0000256" key="3">
    <source>
        <dbReference type="ARBA" id="ARBA00023015"/>
    </source>
</evidence>
<organism evidence="10 11">
    <name type="scientific">Paracoccus kondratievae</name>
    <dbReference type="NCBI Taxonomy" id="135740"/>
    <lineage>
        <taxon>Bacteria</taxon>
        <taxon>Pseudomonadati</taxon>
        <taxon>Pseudomonadota</taxon>
        <taxon>Alphaproteobacteria</taxon>
        <taxon>Rhodobacterales</taxon>
        <taxon>Paracoccaceae</taxon>
        <taxon>Paracoccus</taxon>
    </lineage>
</organism>
<evidence type="ECO:0000256" key="4">
    <source>
        <dbReference type="ARBA" id="ARBA00023125"/>
    </source>
</evidence>
<evidence type="ECO:0000256" key="7">
    <source>
        <dbReference type="HAMAP-Rule" id="MF_00768"/>
    </source>
</evidence>
<dbReference type="SUPFAM" id="SSF48498">
    <property type="entry name" value="Tetracyclin repressor-like, C-terminal domain"/>
    <property type="match status" value="1"/>
</dbReference>
<dbReference type="PANTHER" id="PTHR47506">
    <property type="entry name" value="TRANSCRIPTIONAL REGULATORY PROTEIN"/>
    <property type="match status" value="1"/>
</dbReference>
<protein>
    <recommendedName>
        <fullName evidence="7">HTH-type transcriptional regulator BetI</fullName>
    </recommendedName>
</protein>
<dbReference type="GO" id="GO:0019285">
    <property type="term" value="P:glycine betaine biosynthetic process from choline"/>
    <property type="evidence" value="ECO:0007669"/>
    <property type="project" value="UniProtKB-UniRule"/>
</dbReference>
<dbReference type="Pfam" id="PF13977">
    <property type="entry name" value="TetR_C_6"/>
    <property type="match status" value="1"/>
</dbReference>
<dbReference type="GO" id="GO:0045892">
    <property type="term" value="P:negative regulation of DNA-templated transcription"/>
    <property type="evidence" value="ECO:0007669"/>
    <property type="project" value="UniProtKB-UniRule"/>
</dbReference>
<evidence type="ECO:0000256" key="5">
    <source>
        <dbReference type="ARBA" id="ARBA00023163"/>
    </source>
</evidence>
<gene>
    <name evidence="7 10" type="primary">betI</name>
    <name evidence="10" type="ORF">GCM10017635_14550</name>
</gene>
<dbReference type="InterPro" id="IPR001647">
    <property type="entry name" value="HTH_TetR"/>
</dbReference>
<keyword evidence="3 7" id="KW-0805">Transcription regulation</keyword>
<evidence type="ECO:0000256" key="2">
    <source>
        <dbReference type="ARBA" id="ARBA00022491"/>
    </source>
</evidence>
<reference evidence="10" key="1">
    <citation type="journal article" date="2014" name="Int. J. Syst. Evol. Microbiol.">
        <title>Complete genome sequence of Corynebacterium casei LMG S-19264T (=DSM 44701T), isolated from a smear-ripened cheese.</title>
        <authorList>
            <consortium name="US DOE Joint Genome Institute (JGI-PGF)"/>
            <person name="Walter F."/>
            <person name="Albersmeier A."/>
            <person name="Kalinowski J."/>
            <person name="Ruckert C."/>
        </authorList>
    </citation>
    <scope>NUCLEOTIDE SEQUENCE</scope>
    <source>
        <strain evidence="10">VKM B-2222</strain>
    </source>
</reference>
<proteinExistence type="inferred from homology"/>
<dbReference type="EMBL" id="BSFH01000024">
    <property type="protein sequence ID" value="GLK63984.1"/>
    <property type="molecule type" value="Genomic_DNA"/>
</dbReference>
<dbReference type="PROSITE" id="PS50977">
    <property type="entry name" value="HTH_TETR_2"/>
    <property type="match status" value="1"/>
</dbReference>
<keyword evidence="5 7" id="KW-0804">Transcription</keyword>
<evidence type="ECO:0000256" key="8">
    <source>
        <dbReference type="PROSITE-ProRule" id="PRU00335"/>
    </source>
</evidence>
<dbReference type="Gene3D" id="1.10.357.10">
    <property type="entry name" value="Tetracycline Repressor, domain 2"/>
    <property type="match status" value="1"/>
</dbReference>
<comment type="function">
    <text evidence="7">Repressor involved in choline regulation of the bet genes.</text>
</comment>
<reference evidence="10" key="2">
    <citation type="submission" date="2023-01" db="EMBL/GenBank/DDBJ databases">
        <authorList>
            <person name="Sun Q."/>
            <person name="Evtushenko L."/>
        </authorList>
    </citation>
    <scope>NUCLEOTIDE SEQUENCE</scope>
    <source>
        <strain evidence="10">VKM B-2222</strain>
    </source>
</reference>
<keyword evidence="4 7" id="KW-0238">DNA-binding</keyword>
<keyword evidence="2 7" id="KW-0678">Repressor</keyword>
<evidence type="ECO:0000259" key="9">
    <source>
        <dbReference type="PROSITE" id="PS50977"/>
    </source>
</evidence>
<comment type="pathway">
    <text evidence="1 7">Amine and polyamine biosynthesis; betaine biosynthesis via choline pathway [regulation].</text>
</comment>
<feature type="DNA-binding region" description="H-T-H motif" evidence="7 8">
    <location>
        <begin position="49"/>
        <end position="68"/>
    </location>
</feature>
<dbReference type="InterPro" id="IPR036271">
    <property type="entry name" value="Tet_transcr_reg_TetR-rel_C_sf"/>
</dbReference>
<dbReference type="NCBIfam" id="NF001978">
    <property type="entry name" value="PRK00767.1"/>
    <property type="match status" value="1"/>
</dbReference>
<feature type="domain" description="HTH tetR-type" evidence="9">
    <location>
        <begin position="26"/>
        <end position="86"/>
    </location>
</feature>
<dbReference type="GO" id="GO:0003677">
    <property type="term" value="F:DNA binding"/>
    <property type="evidence" value="ECO:0007669"/>
    <property type="project" value="UniProtKB-UniRule"/>
</dbReference>